<reference evidence="2 3" key="1">
    <citation type="submission" date="2018-11" db="EMBL/GenBank/DDBJ databases">
        <title>Genome sequence of Apiotrichum porosum DSM 27194.</title>
        <authorList>
            <person name="Aliyu H."/>
            <person name="Gorte O."/>
            <person name="Ochsenreither K."/>
        </authorList>
    </citation>
    <scope>NUCLEOTIDE SEQUENCE [LARGE SCALE GENOMIC DNA]</scope>
    <source>
        <strain evidence="2 3">DSM 27194</strain>
    </source>
</reference>
<dbReference type="Proteomes" id="UP000279236">
    <property type="component" value="Unassembled WGS sequence"/>
</dbReference>
<protein>
    <recommendedName>
        <fullName evidence="1">NAD(P)-binding domain-containing protein</fullName>
    </recommendedName>
</protein>
<evidence type="ECO:0000313" key="3">
    <source>
        <dbReference type="Proteomes" id="UP000279236"/>
    </source>
</evidence>
<dbReference type="PANTHER" id="PTHR15020:SF50">
    <property type="entry name" value="UPF0659 PROTEIN YMR090W"/>
    <property type="match status" value="1"/>
</dbReference>
<evidence type="ECO:0000313" key="2">
    <source>
        <dbReference type="EMBL" id="RSH84947.1"/>
    </source>
</evidence>
<keyword evidence="3" id="KW-1185">Reference proteome</keyword>
<dbReference type="GeneID" id="39591040"/>
<dbReference type="InterPro" id="IPR016040">
    <property type="entry name" value="NAD(P)-bd_dom"/>
</dbReference>
<evidence type="ECO:0000259" key="1">
    <source>
        <dbReference type="Pfam" id="PF13460"/>
    </source>
</evidence>
<feature type="domain" description="NAD(P)-binding" evidence="1">
    <location>
        <begin position="7"/>
        <end position="225"/>
    </location>
</feature>
<sequence>MKVVVFGGGGGVTKEFTRLASPLNEVIVVTQDERYQSDIRALGGSPRVLDTEYAAQPEVTAFLEFNKPDAVIWAVSPGGGSGGAGNELLPPAATATKTFEAIEQAGLRRVLLISTIDARNTSKPHPRHYNEVSRWTSDGIWKLIPGYMAAKMETEQALHRSGLDFTLLRPGVLVDTPARGVELGLVQIAKNGYRNGALDVTALIGNMKTCSRALVGEVLLACLQDAGTIGLTLGVMDGDKDVFDEVQRCARDGVDAWEE</sequence>
<dbReference type="PANTHER" id="PTHR15020">
    <property type="entry name" value="FLAVIN REDUCTASE-RELATED"/>
    <property type="match status" value="1"/>
</dbReference>
<organism evidence="2 3">
    <name type="scientific">Apiotrichum porosum</name>
    <dbReference type="NCBI Taxonomy" id="105984"/>
    <lineage>
        <taxon>Eukaryota</taxon>
        <taxon>Fungi</taxon>
        <taxon>Dikarya</taxon>
        <taxon>Basidiomycota</taxon>
        <taxon>Agaricomycotina</taxon>
        <taxon>Tremellomycetes</taxon>
        <taxon>Trichosporonales</taxon>
        <taxon>Trichosporonaceae</taxon>
        <taxon>Apiotrichum</taxon>
    </lineage>
</organism>
<dbReference type="SUPFAM" id="SSF51735">
    <property type="entry name" value="NAD(P)-binding Rossmann-fold domains"/>
    <property type="match status" value="1"/>
</dbReference>
<dbReference type="Gene3D" id="3.40.50.720">
    <property type="entry name" value="NAD(P)-binding Rossmann-like Domain"/>
    <property type="match status" value="1"/>
</dbReference>
<gene>
    <name evidence="2" type="ORF">EHS24_006497</name>
</gene>
<dbReference type="EMBL" id="RSCE01000003">
    <property type="protein sequence ID" value="RSH84947.1"/>
    <property type="molecule type" value="Genomic_DNA"/>
</dbReference>
<dbReference type="STRING" id="105984.A0A427Y1I7"/>
<accession>A0A427Y1I7</accession>
<name>A0A427Y1I7_9TREE</name>
<dbReference type="Pfam" id="PF13460">
    <property type="entry name" value="NAD_binding_10"/>
    <property type="match status" value="1"/>
</dbReference>
<comment type="caution">
    <text evidence="2">The sequence shown here is derived from an EMBL/GenBank/DDBJ whole genome shotgun (WGS) entry which is preliminary data.</text>
</comment>
<proteinExistence type="predicted"/>
<dbReference type="OrthoDB" id="10254604at2759"/>
<dbReference type="InterPro" id="IPR036291">
    <property type="entry name" value="NAD(P)-bd_dom_sf"/>
</dbReference>
<dbReference type="AlphaFoldDB" id="A0A427Y1I7"/>
<dbReference type="RefSeq" id="XP_028478395.1">
    <property type="nucleotide sequence ID" value="XM_028621943.1"/>
</dbReference>